<proteinExistence type="predicted"/>
<dbReference type="Gene3D" id="3.40.50.10170">
    <property type="match status" value="1"/>
</dbReference>
<organism evidence="2 3">
    <name type="scientific">Janibacter limosus</name>
    <dbReference type="NCBI Taxonomy" id="53458"/>
    <lineage>
        <taxon>Bacteria</taxon>
        <taxon>Bacillati</taxon>
        <taxon>Actinomycetota</taxon>
        <taxon>Actinomycetes</taxon>
        <taxon>Micrococcales</taxon>
        <taxon>Intrasporangiaceae</taxon>
        <taxon>Janibacter</taxon>
    </lineage>
</organism>
<dbReference type="PANTHER" id="PTHR33434">
    <property type="entry name" value="DEGV DOMAIN-CONTAINING PROTEIN DR_1986-RELATED"/>
    <property type="match status" value="1"/>
</dbReference>
<dbReference type="Gene3D" id="3.30.1180.10">
    <property type="match status" value="1"/>
</dbReference>
<dbReference type="SUPFAM" id="SSF82549">
    <property type="entry name" value="DAK1/DegV-like"/>
    <property type="match status" value="1"/>
</dbReference>
<dbReference type="PANTHER" id="PTHR33434:SF2">
    <property type="entry name" value="FATTY ACID-BINDING PROTEIN TM_1468"/>
    <property type="match status" value="1"/>
</dbReference>
<dbReference type="Proteomes" id="UP000290408">
    <property type="component" value="Chromosome"/>
</dbReference>
<protein>
    <submittedName>
        <fullName evidence="2">DegV family protein</fullName>
    </submittedName>
</protein>
<name>A0A4V0ZB13_9MICO</name>
<dbReference type="NCBIfam" id="TIGR00762">
    <property type="entry name" value="DegV"/>
    <property type="match status" value="1"/>
</dbReference>
<dbReference type="Pfam" id="PF02645">
    <property type="entry name" value="DegV"/>
    <property type="match status" value="1"/>
</dbReference>
<dbReference type="OrthoDB" id="9760324at2"/>
<keyword evidence="3" id="KW-1185">Reference proteome</keyword>
<evidence type="ECO:0000313" key="2">
    <source>
        <dbReference type="EMBL" id="QBF46398.1"/>
    </source>
</evidence>
<accession>A0A4V0ZB13</accession>
<dbReference type="RefSeq" id="WP_130629619.1">
    <property type="nucleotide sequence ID" value="NZ_CP036164.1"/>
</dbReference>
<dbReference type="InterPro" id="IPR003797">
    <property type="entry name" value="DegV"/>
</dbReference>
<evidence type="ECO:0000313" key="3">
    <source>
        <dbReference type="Proteomes" id="UP000290408"/>
    </source>
</evidence>
<evidence type="ECO:0000256" key="1">
    <source>
        <dbReference type="ARBA" id="ARBA00023121"/>
    </source>
</evidence>
<dbReference type="GO" id="GO:0008289">
    <property type="term" value="F:lipid binding"/>
    <property type="evidence" value="ECO:0007669"/>
    <property type="project" value="UniProtKB-KW"/>
</dbReference>
<dbReference type="PROSITE" id="PS51482">
    <property type="entry name" value="DEGV"/>
    <property type="match status" value="1"/>
</dbReference>
<dbReference type="EMBL" id="CP036164">
    <property type="protein sequence ID" value="QBF46398.1"/>
    <property type="molecule type" value="Genomic_DNA"/>
</dbReference>
<dbReference type="InterPro" id="IPR050270">
    <property type="entry name" value="DegV_domain_contain"/>
</dbReference>
<sequence length="285" mass="29807">MNIAVVTDSTASLPHELRTEHGIVVVPLHLVVDGQEQVEGDDVGTDWVVDALRRKVDISTSRPAPVSFLRAYEQAAKGGADAIISVHLSAAMSGTADSARSAALESPVPVHVVDSRTIGMAVGFAAVSASRDAAAGRDVDDVLERLERRLDASSVRLLVHSLERLRRGGRIGGAAALLGSALAVKPVLHVQDGQVEPLERVRTASKAIARLQALTVENHDNLPEWAGGVDIAVQHVDAGERAQGLARTLADALSTKVETTRLSATVASHVGLGTIGVAMVPRIAD</sequence>
<dbReference type="InterPro" id="IPR043168">
    <property type="entry name" value="DegV_C"/>
</dbReference>
<dbReference type="KEGG" id="jli:EXU32_09130"/>
<dbReference type="AlphaFoldDB" id="A0A4V0ZB13"/>
<gene>
    <name evidence="2" type="ORF">EXU32_09130</name>
</gene>
<dbReference type="STRING" id="1216970.GCA_001570985_02559"/>
<keyword evidence="1" id="KW-0446">Lipid-binding</keyword>
<reference evidence="2 3" key="1">
    <citation type="submission" date="2019-02" db="EMBL/GenBank/DDBJ databases">
        <title>Genomic data mining of an Antarctic deep-sea actinobacterium, Janibacterlimosus P3-3-X1.</title>
        <authorList>
            <person name="Liao L."/>
            <person name="Chen B."/>
        </authorList>
    </citation>
    <scope>NUCLEOTIDE SEQUENCE [LARGE SCALE GENOMIC DNA]</scope>
    <source>
        <strain evidence="2 3">P3-3-X1</strain>
    </source>
</reference>